<dbReference type="UniPathway" id="UPA00143"/>
<proteinExistence type="inferred from homology"/>
<dbReference type="SUPFAM" id="SSF81382">
    <property type="entry name" value="Skp1 dimerisation domain-like"/>
    <property type="match status" value="2"/>
</dbReference>
<feature type="compositionally biased region" description="Basic and acidic residues" evidence="4">
    <location>
        <begin position="71"/>
        <end position="81"/>
    </location>
</feature>
<evidence type="ECO:0000256" key="3">
    <source>
        <dbReference type="ARBA" id="ARBA00022786"/>
    </source>
</evidence>
<dbReference type="GO" id="GO:0005737">
    <property type="term" value="C:cytoplasm"/>
    <property type="evidence" value="ECO:0000318"/>
    <property type="project" value="GO_Central"/>
</dbReference>
<reference evidence="7" key="2">
    <citation type="submission" date="2018-10" db="UniProtKB">
        <authorList>
            <consortium name="EnsemblPlants"/>
        </authorList>
    </citation>
    <scope>IDENTIFICATION</scope>
</reference>
<dbReference type="GO" id="GO:0031146">
    <property type="term" value="P:SCF-dependent proteasomal ubiquitin-dependent protein catabolic process"/>
    <property type="evidence" value="ECO:0000318"/>
    <property type="project" value="GO_Central"/>
</dbReference>
<dbReference type="SMR" id="A0A3B6EL55"/>
<dbReference type="InterPro" id="IPR011333">
    <property type="entry name" value="SKP1/BTB/POZ_sf"/>
</dbReference>
<dbReference type="CDD" id="cd18322">
    <property type="entry name" value="BTB_POZ_SKP1"/>
    <property type="match status" value="2"/>
</dbReference>
<dbReference type="FunFam" id="3.30.710.10:FF:000124">
    <property type="entry name" value="Protein CBG09126"/>
    <property type="match status" value="1"/>
</dbReference>
<dbReference type="RefSeq" id="XP_044337263.1">
    <property type="nucleotide sequence ID" value="XM_044481328.1"/>
</dbReference>
<dbReference type="STRING" id="4565.A0A3B6EL55"/>
<sequence>MAAEAAEEMGAGAGAAVGEKGPATADRAMGKTGRTEEEKGDAATDKGKGSTAEKEEKGATAGNEEEGEEEERAKAEQKGENRPASAKRGHKKKAEAGEMEGMFTWFSEIALSENGAAAAERERRERQRFSRTKGQRPEEKGAMEEVAGKKEIFFFMASAVITLESSDGMLFTVSEEAARLSVPLADMIDQGCAGGIIQLPNVDARALDTVIEYCNKHADAASANSRVDEGSSSCNSEASEEALMEWDRKLVDGLSQDALCDVIIAAKFLHIKGLLDAACQKVAVVDMVNCKTPEQMHQIEEEDMCKWFSGLTPFSEKGTAAAEGARRGRTVGQRPEEKGAMAEETEQVAGENDTFFFRASGKIITLKSSDGMLFKVSEAAARLSVLLADMIDQGCAKGIIQLPNVDARALATVIEYCNEHAATAATANPDANHGVAEGSSSSNSEASGEALKEWDRKLVDGLSQDALYDLIMAVNFLHIKGLLDAACQKVAGMIKGKSVEQTRKMFGIATDFTEEEEEELRKESPWAFEE</sequence>
<dbReference type="Gene3D" id="3.30.710.10">
    <property type="entry name" value="Potassium Channel Kv1.1, Chain A"/>
    <property type="match status" value="2"/>
</dbReference>
<reference evidence="7" key="1">
    <citation type="submission" date="2018-08" db="EMBL/GenBank/DDBJ databases">
        <authorList>
            <person name="Rossello M."/>
        </authorList>
    </citation>
    <scope>NUCLEOTIDE SEQUENCE [LARGE SCALE GENOMIC DNA]</scope>
    <source>
        <strain evidence="7">cv. Chinese Spring</strain>
    </source>
</reference>
<dbReference type="InterPro" id="IPR016897">
    <property type="entry name" value="SKP1"/>
</dbReference>
<dbReference type="GO" id="GO:0016567">
    <property type="term" value="P:protein ubiquitination"/>
    <property type="evidence" value="ECO:0007669"/>
    <property type="project" value="UniProtKB-UniPathway"/>
</dbReference>
<dbReference type="Gramene" id="TraesCS3A03G0755600.1">
    <property type="protein sequence ID" value="TraesCS3A03G0755600.1.CDS1"/>
    <property type="gene ID" value="TraesCS3A03G0755600"/>
</dbReference>
<evidence type="ECO:0000313" key="8">
    <source>
        <dbReference type="Proteomes" id="UP000019116"/>
    </source>
</evidence>
<name>A0A3B6EL55_WHEAT</name>
<feature type="domain" description="SKP1 component POZ" evidence="6">
    <location>
        <begin position="362"/>
        <end position="420"/>
    </location>
</feature>
<dbReference type="OMA" id="CDEHGNS"/>
<dbReference type="OrthoDB" id="2342932at2759"/>
<dbReference type="SUPFAM" id="SSF54695">
    <property type="entry name" value="POZ domain"/>
    <property type="match status" value="2"/>
</dbReference>
<organism evidence="7">
    <name type="scientific">Triticum aestivum</name>
    <name type="common">Wheat</name>
    <dbReference type="NCBI Taxonomy" id="4565"/>
    <lineage>
        <taxon>Eukaryota</taxon>
        <taxon>Viridiplantae</taxon>
        <taxon>Streptophyta</taxon>
        <taxon>Embryophyta</taxon>
        <taxon>Tracheophyta</taxon>
        <taxon>Spermatophyta</taxon>
        <taxon>Magnoliopsida</taxon>
        <taxon>Liliopsida</taxon>
        <taxon>Poales</taxon>
        <taxon>Poaceae</taxon>
        <taxon>BOP clade</taxon>
        <taxon>Pooideae</taxon>
        <taxon>Triticodae</taxon>
        <taxon>Triticeae</taxon>
        <taxon>Triticinae</taxon>
        <taxon>Triticum</taxon>
    </lineage>
</organism>
<evidence type="ECO:0000256" key="4">
    <source>
        <dbReference type="SAM" id="MobiDB-lite"/>
    </source>
</evidence>
<evidence type="ECO:0008006" key="9">
    <source>
        <dbReference type="Google" id="ProtNLM"/>
    </source>
</evidence>
<accession>A0A3B6EL55</accession>
<comment type="pathway">
    <text evidence="1">Protein modification; protein ubiquitination.</text>
</comment>
<dbReference type="InterPro" id="IPR001232">
    <property type="entry name" value="SKP1-like"/>
</dbReference>
<dbReference type="GO" id="GO:0097602">
    <property type="term" value="F:cullin family protein binding"/>
    <property type="evidence" value="ECO:0000318"/>
    <property type="project" value="GO_Central"/>
</dbReference>
<feature type="region of interest" description="Disordered" evidence="4">
    <location>
        <begin position="1"/>
        <end position="95"/>
    </location>
</feature>
<dbReference type="Pfam" id="PF03931">
    <property type="entry name" value="Skp1_POZ"/>
    <property type="match status" value="2"/>
</dbReference>
<feature type="region of interest" description="Disordered" evidence="4">
    <location>
        <begin position="428"/>
        <end position="447"/>
    </location>
</feature>
<feature type="region of interest" description="Disordered" evidence="4">
    <location>
        <begin position="116"/>
        <end position="143"/>
    </location>
</feature>
<evidence type="ECO:0000256" key="2">
    <source>
        <dbReference type="ARBA" id="ARBA00009993"/>
    </source>
</evidence>
<dbReference type="FunFam" id="3.30.710.10:FF:000026">
    <property type="entry name" value="E3 ubiquitin ligase complex SCF subunit"/>
    <property type="match status" value="1"/>
</dbReference>
<feature type="compositionally biased region" description="Basic and acidic residues" evidence="4">
    <location>
        <begin position="33"/>
        <end position="58"/>
    </location>
</feature>
<feature type="domain" description="SKP1 component dimerisation" evidence="5">
    <location>
        <begin position="480"/>
        <end position="527"/>
    </location>
</feature>
<feature type="compositionally biased region" description="Basic and acidic residues" evidence="4">
    <location>
        <begin position="119"/>
        <end position="128"/>
    </location>
</feature>
<protein>
    <recommendedName>
        <fullName evidence="9">SKP1-like protein</fullName>
    </recommendedName>
</protein>
<dbReference type="GeneID" id="123058624"/>
<dbReference type="InterPro" id="IPR016073">
    <property type="entry name" value="Skp1_comp_POZ"/>
</dbReference>
<keyword evidence="3" id="KW-0833">Ubl conjugation pathway</keyword>
<dbReference type="EnsemblPlants" id="TraesCS3A02G297000.1">
    <property type="protein sequence ID" value="TraesCS3A02G297000.1.cds1"/>
    <property type="gene ID" value="TraesCS3A02G297000"/>
</dbReference>
<comment type="similarity">
    <text evidence="2">Belongs to the SKP1 family.</text>
</comment>
<feature type="compositionally biased region" description="Low complexity" evidence="4">
    <location>
        <begin position="1"/>
        <end position="23"/>
    </location>
</feature>
<dbReference type="PANTHER" id="PTHR11165">
    <property type="entry name" value="SKP1"/>
    <property type="match status" value="1"/>
</dbReference>
<dbReference type="GO" id="GO:0009867">
    <property type="term" value="P:jasmonic acid mediated signaling pathway"/>
    <property type="evidence" value="ECO:0007669"/>
    <property type="project" value="UniProtKB-ARBA"/>
</dbReference>
<evidence type="ECO:0000259" key="5">
    <source>
        <dbReference type="Pfam" id="PF01466"/>
    </source>
</evidence>
<feature type="domain" description="SKP1 component POZ" evidence="6">
    <location>
        <begin position="160"/>
        <end position="218"/>
    </location>
</feature>
<evidence type="ECO:0000313" key="7">
    <source>
        <dbReference type="EnsemblPlants" id="TraesCS3A02G297000.1.cds1"/>
    </source>
</evidence>
<evidence type="ECO:0000256" key="1">
    <source>
        <dbReference type="ARBA" id="ARBA00004906"/>
    </source>
</evidence>
<dbReference type="Pfam" id="PF01466">
    <property type="entry name" value="Skp1"/>
    <property type="match status" value="1"/>
</dbReference>
<dbReference type="AlphaFoldDB" id="A0A3B6EL55"/>
<dbReference type="SMART" id="SM00512">
    <property type="entry name" value="Skp1"/>
    <property type="match status" value="2"/>
</dbReference>
<keyword evidence="8" id="KW-1185">Reference proteome</keyword>
<dbReference type="Gramene" id="TraesCS3A02G297000.1">
    <property type="protein sequence ID" value="TraesCS3A02G297000.1.cds1"/>
    <property type="gene ID" value="TraesCS3A02G297000"/>
</dbReference>
<dbReference type="Proteomes" id="UP000019116">
    <property type="component" value="Chromosome 3A"/>
</dbReference>
<dbReference type="GO" id="GO:0005634">
    <property type="term" value="C:nucleus"/>
    <property type="evidence" value="ECO:0000318"/>
    <property type="project" value="GO_Central"/>
</dbReference>
<gene>
    <name evidence="7" type="primary">LOC123058624</name>
</gene>
<dbReference type="InterPro" id="IPR036296">
    <property type="entry name" value="SKP1-like_dim_sf"/>
</dbReference>
<evidence type="ECO:0000259" key="6">
    <source>
        <dbReference type="Pfam" id="PF03931"/>
    </source>
</evidence>
<dbReference type="InterPro" id="IPR016072">
    <property type="entry name" value="Skp1_comp_dimer"/>
</dbReference>
<feature type="compositionally biased region" description="Low complexity" evidence="4">
    <location>
        <begin position="434"/>
        <end position="447"/>
    </location>
</feature>